<keyword evidence="4" id="KW-1185">Reference proteome</keyword>
<proteinExistence type="predicted"/>
<evidence type="ECO:0000256" key="1">
    <source>
        <dbReference type="ARBA" id="ARBA00022801"/>
    </source>
</evidence>
<protein>
    <recommendedName>
        <fullName evidence="2">Serine hydrolase domain-containing protein</fullName>
    </recommendedName>
</protein>
<keyword evidence="1" id="KW-0378">Hydrolase</keyword>
<dbReference type="GO" id="GO:0005737">
    <property type="term" value="C:cytoplasm"/>
    <property type="evidence" value="ECO:0007669"/>
    <property type="project" value="TreeGrafter"/>
</dbReference>
<dbReference type="PANTHER" id="PTHR48070">
    <property type="entry name" value="ESTERASE OVCA2"/>
    <property type="match status" value="1"/>
</dbReference>
<reference evidence="3 4" key="1">
    <citation type="journal article" date="2020" name="Genomics">
        <title>Complete, high-quality genomes from long-read metagenomic sequencing of two wolf lichen thalli reveals enigmatic genome architecture.</title>
        <authorList>
            <person name="McKenzie S.K."/>
            <person name="Walston R.F."/>
            <person name="Allen J.L."/>
        </authorList>
    </citation>
    <scope>NUCLEOTIDE SEQUENCE [LARGE SCALE GENOMIC DNA]</scope>
    <source>
        <strain evidence="3">WasteWater2</strain>
    </source>
</reference>
<accession>A0A8H6L5K6</accession>
<dbReference type="GO" id="GO:0019748">
    <property type="term" value="P:secondary metabolic process"/>
    <property type="evidence" value="ECO:0007669"/>
    <property type="project" value="TreeGrafter"/>
</dbReference>
<dbReference type="AlphaFoldDB" id="A0A8H6L5K6"/>
<evidence type="ECO:0000313" key="4">
    <source>
        <dbReference type="Proteomes" id="UP000578531"/>
    </source>
</evidence>
<organism evidence="3 4">
    <name type="scientific">Letharia columbiana</name>
    <dbReference type="NCBI Taxonomy" id="112416"/>
    <lineage>
        <taxon>Eukaryota</taxon>
        <taxon>Fungi</taxon>
        <taxon>Dikarya</taxon>
        <taxon>Ascomycota</taxon>
        <taxon>Pezizomycotina</taxon>
        <taxon>Lecanoromycetes</taxon>
        <taxon>OSLEUM clade</taxon>
        <taxon>Lecanoromycetidae</taxon>
        <taxon>Lecanorales</taxon>
        <taxon>Lecanorineae</taxon>
        <taxon>Parmeliaceae</taxon>
        <taxon>Letharia</taxon>
    </lineage>
</organism>
<dbReference type="OrthoDB" id="2094269at2759"/>
<name>A0A8H6L5K6_9LECA</name>
<dbReference type="Proteomes" id="UP000578531">
    <property type="component" value="Unassembled WGS sequence"/>
</dbReference>
<dbReference type="InterPro" id="IPR050593">
    <property type="entry name" value="LovG"/>
</dbReference>
<gene>
    <name evidence="3" type="ORF">HO173_005455</name>
</gene>
<dbReference type="GO" id="GO:0016787">
    <property type="term" value="F:hydrolase activity"/>
    <property type="evidence" value="ECO:0007669"/>
    <property type="project" value="UniProtKB-KW"/>
</dbReference>
<dbReference type="Gene3D" id="3.40.50.1820">
    <property type="entry name" value="alpha/beta hydrolase"/>
    <property type="match status" value="1"/>
</dbReference>
<dbReference type="GO" id="GO:0005634">
    <property type="term" value="C:nucleus"/>
    <property type="evidence" value="ECO:0007669"/>
    <property type="project" value="TreeGrafter"/>
</dbReference>
<dbReference type="PANTHER" id="PTHR48070:SF4">
    <property type="entry name" value="ESTERASE ALNB"/>
    <property type="match status" value="1"/>
</dbReference>
<dbReference type="EMBL" id="JACCJC010000019">
    <property type="protein sequence ID" value="KAF6236364.1"/>
    <property type="molecule type" value="Genomic_DNA"/>
</dbReference>
<sequence length="272" mass="30290">MKFLCIHGACCNPDTMKWSINRLLRQLSDDENITFHFAKGYLDSPPPPWLAEQLEGPPHLRFFQWDSAFLDIGYDRHVEKHGVPDLKNIRDTDVEEAKRDLAPIYEDLDIAPEPWSVSVALEYLHNIIEDEGPFHGVIGVSEGAAVAATLLVEDLQSRAAGGTRSDLRCGLFYIGAPAMSADGTRAVLYEEDGQVVNVPTCHVMGVKDMFRVFAEPLLKICDPDKALVINDPGGHRIPQDVETNDLIAEWIRQQQREFVKEQRDGAAALGSA</sequence>
<evidence type="ECO:0000259" key="2">
    <source>
        <dbReference type="Pfam" id="PF03959"/>
    </source>
</evidence>
<dbReference type="InterPro" id="IPR005645">
    <property type="entry name" value="FSH-like_dom"/>
</dbReference>
<comment type="caution">
    <text evidence="3">The sequence shown here is derived from an EMBL/GenBank/DDBJ whole genome shotgun (WGS) entry which is preliminary data.</text>
</comment>
<dbReference type="InterPro" id="IPR029058">
    <property type="entry name" value="AB_hydrolase_fold"/>
</dbReference>
<dbReference type="RefSeq" id="XP_037165710.1">
    <property type="nucleotide sequence ID" value="XM_037307372.1"/>
</dbReference>
<feature type="domain" description="Serine hydrolase" evidence="2">
    <location>
        <begin position="2"/>
        <end position="243"/>
    </location>
</feature>
<dbReference type="SUPFAM" id="SSF53474">
    <property type="entry name" value="alpha/beta-Hydrolases"/>
    <property type="match status" value="1"/>
</dbReference>
<evidence type="ECO:0000313" key="3">
    <source>
        <dbReference type="EMBL" id="KAF6236364.1"/>
    </source>
</evidence>
<dbReference type="GeneID" id="59287118"/>
<dbReference type="Pfam" id="PF03959">
    <property type="entry name" value="FSH1"/>
    <property type="match status" value="1"/>
</dbReference>